<protein>
    <submittedName>
        <fullName evidence="1">Uncharacterized protein</fullName>
    </submittedName>
</protein>
<sequence>MSKNDKKIEQEISAVFNAFFQLILSSDEIKSSEIISDNELEDEKNK</sequence>
<evidence type="ECO:0000313" key="1">
    <source>
        <dbReference type="EMBL" id="KKR02230.1"/>
    </source>
</evidence>
<dbReference type="AlphaFoldDB" id="A0A837HTG0"/>
<dbReference type="Proteomes" id="UP000033998">
    <property type="component" value="Unassembled WGS sequence"/>
</dbReference>
<accession>A0A837HTG0</accession>
<organism evidence="1 2">
    <name type="scientific">Candidatus Nomurabacteria bacterium GW2011_GWD2_39_12</name>
    <dbReference type="NCBI Taxonomy" id="1618759"/>
    <lineage>
        <taxon>Bacteria</taxon>
        <taxon>Candidatus Nomuraibacteriota</taxon>
    </lineage>
</organism>
<evidence type="ECO:0000313" key="2">
    <source>
        <dbReference type="Proteomes" id="UP000033998"/>
    </source>
</evidence>
<comment type="caution">
    <text evidence="1">The sequence shown here is derived from an EMBL/GenBank/DDBJ whole genome shotgun (WGS) entry which is preliminary data.</text>
</comment>
<gene>
    <name evidence="1" type="ORF">UT27_C0001G0008</name>
</gene>
<proteinExistence type="predicted"/>
<dbReference type="EMBL" id="LBWE01000001">
    <property type="protein sequence ID" value="KKR02230.1"/>
    <property type="molecule type" value="Genomic_DNA"/>
</dbReference>
<reference evidence="1" key="1">
    <citation type="journal article" date="2015" name="Nature">
        <title>rRNA introns, odd ribosomes, and small enigmatic genomes across a large radiation of phyla.</title>
        <authorList>
            <person name="Brown C.T."/>
            <person name="Hug L.A."/>
            <person name="Thomas B.C."/>
            <person name="Sharon I."/>
            <person name="Castelle C.J."/>
            <person name="Singh A."/>
            <person name="Wilkins M.J."/>
            <person name="Williams K.H."/>
            <person name="Banfield J.F."/>
        </authorList>
    </citation>
    <scope>NUCLEOTIDE SEQUENCE [LARGE SCALE GENOMIC DNA]</scope>
</reference>
<name>A0A837HTG0_9BACT</name>